<reference evidence="1" key="1">
    <citation type="journal article" date="2015" name="Nature">
        <title>Complex archaea that bridge the gap between prokaryotes and eukaryotes.</title>
        <authorList>
            <person name="Spang A."/>
            <person name="Saw J.H."/>
            <person name="Jorgensen S.L."/>
            <person name="Zaremba-Niedzwiedzka K."/>
            <person name="Martijn J."/>
            <person name="Lind A.E."/>
            <person name="van Eijk R."/>
            <person name="Schleper C."/>
            <person name="Guy L."/>
            <person name="Ettema T.J."/>
        </authorList>
    </citation>
    <scope>NUCLEOTIDE SEQUENCE</scope>
</reference>
<dbReference type="EMBL" id="LAZR01037636">
    <property type="protein sequence ID" value="KKL21685.1"/>
    <property type="molecule type" value="Genomic_DNA"/>
</dbReference>
<evidence type="ECO:0000313" key="1">
    <source>
        <dbReference type="EMBL" id="KKL21685.1"/>
    </source>
</evidence>
<dbReference type="AlphaFoldDB" id="A0A0F9BIM6"/>
<gene>
    <name evidence="1" type="ORF">LCGC14_2442970</name>
</gene>
<organism evidence="1">
    <name type="scientific">marine sediment metagenome</name>
    <dbReference type="NCBI Taxonomy" id="412755"/>
    <lineage>
        <taxon>unclassified sequences</taxon>
        <taxon>metagenomes</taxon>
        <taxon>ecological metagenomes</taxon>
    </lineage>
</organism>
<name>A0A0F9BIM6_9ZZZZ</name>
<sequence>MSASGKDSNWSLAASGIRAGIWEASLDYRGKEAPEQPGIEVSHLGQPLDGLEVAAIPGRARAWSLRFAIPAELLSDGVHSFIVTETDTGVTLGAFSIAMGDALEGDIRAEMQLLRAELDVLKKAFRRQCMSSC</sequence>
<protein>
    <submittedName>
        <fullName evidence="1">Uncharacterized protein</fullName>
    </submittedName>
</protein>
<proteinExistence type="predicted"/>
<accession>A0A0F9BIM6</accession>
<comment type="caution">
    <text evidence="1">The sequence shown here is derived from an EMBL/GenBank/DDBJ whole genome shotgun (WGS) entry which is preliminary data.</text>
</comment>